<comment type="caution">
    <text evidence="10">The sequence shown here is derived from an EMBL/GenBank/DDBJ whole genome shotgun (WGS) entry which is preliminary data.</text>
</comment>
<comment type="similarity">
    <text evidence="2">Belongs to the glycosyl hydrolase 42 family.</text>
</comment>
<dbReference type="InterPro" id="IPR013738">
    <property type="entry name" value="Beta_galactosidase_Trimer"/>
</dbReference>
<dbReference type="PANTHER" id="PTHR36447:SF2">
    <property type="entry name" value="BETA-GALACTOSIDASE YESZ"/>
    <property type="match status" value="1"/>
</dbReference>
<dbReference type="Proteomes" id="UP001300012">
    <property type="component" value="Unassembled WGS sequence"/>
</dbReference>
<keyword evidence="4" id="KW-0479">Metal-binding</keyword>
<dbReference type="SUPFAM" id="SSF51445">
    <property type="entry name" value="(Trans)glycosidases"/>
    <property type="match status" value="1"/>
</dbReference>
<feature type="domain" description="Glycoside hydrolase family 42 N-terminal" evidence="8">
    <location>
        <begin position="23"/>
        <end position="367"/>
    </location>
</feature>
<dbReference type="InterPro" id="IPR017853">
    <property type="entry name" value="GH"/>
</dbReference>
<keyword evidence="7" id="KW-0326">Glycosidase</keyword>
<dbReference type="Pfam" id="PF08532">
    <property type="entry name" value="Glyco_hydro_42M"/>
    <property type="match status" value="1"/>
</dbReference>
<dbReference type="RefSeq" id="WP_258216700.1">
    <property type="nucleotide sequence ID" value="NZ_JANQBD010000025.1"/>
</dbReference>
<evidence type="ECO:0000256" key="3">
    <source>
        <dbReference type="ARBA" id="ARBA00012756"/>
    </source>
</evidence>
<name>A0ABT1YQZ3_9BACL</name>
<evidence type="ECO:0000259" key="8">
    <source>
        <dbReference type="Pfam" id="PF02449"/>
    </source>
</evidence>
<gene>
    <name evidence="10" type="ORF">NV381_28515</name>
</gene>
<accession>A0ABT1YQZ3</accession>
<comment type="catalytic activity">
    <reaction evidence="1">
        <text>Hydrolysis of terminal non-reducing beta-D-galactose residues in beta-D-galactosides.</text>
        <dbReference type="EC" id="3.2.1.23"/>
    </reaction>
</comment>
<evidence type="ECO:0000313" key="10">
    <source>
        <dbReference type="EMBL" id="MCR8635150.1"/>
    </source>
</evidence>
<evidence type="ECO:0000256" key="6">
    <source>
        <dbReference type="ARBA" id="ARBA00022833"/>
    </source>
</evidence>
<evidence type="ECO:0000313" key="11">
    <source>
        <dbReference type="Proteomes" id="UP001300012"/>
    </source>
</evidence>
<keyword evidence="5" id="KW-0378">Hydrolase</keyword>
<proteinExistence type="inferred from homology"/>
<dbReference type="EMBL" id="JANQBD010000025">
    <property type="protein sequence ID" value="MCR8635150.1"/>
    <property type="molecule type" value="Genomic_DNA"/>
</dbReference>
<evidence type="ECO:0000256" key="2">
    <source>
        <dbReference type="ARBA" id="ARBA00005940"/>
    </source>
</evidence>
<dbReference type="Pfam" id="PF02449">
    <property type="entry name" value="Glyco_hydro_42"/>
    <property type="match status" value="1"/>
</dbReference>
<evidence type="ECO:0000256" key="1">
    <source>
        <dbReference type="ARBA" id="ARBA00001412"/>
    </source>
</evidence>
<evidence type="ECO:0000256" key="4">
    <source>
        <dbReference type="ARBA" id="ARBA00022723"/>
    </source>
</evidence>
<dbReference type="CDD" id="cd03143">
    <property type="entry name" value="A4_beta-galactosidase_middle_domain"/>
    <property type="match status" value="1"/>
</dbReference>
<evidence type="ECO:0000259" key="9">
    <source>
        <dbReference type="Pfam" id="PF08532"/>
    </source>
</evidence>
<keyword evidence="6" id="KW-0862">Zinc</keyword>
<dbReference type="InterPro" id="IPR029062">
    <property type="entry name" value="Class_I_gatase-like"/>
</dbReference>
<dbReference type="Gene3D" id="3.40.50.880">
    <property type="match status" value="1"/>
</dbReference>
<keyword evidence="11" id="KW-1185">Reference proteome</keyword>
<dbReference type="EC" id="3.2.1.23" evidence="3"/>
<feature type="domain" description="Beta-galactosidase trimerisation" evidence="9">
    <location>
        <begin position="449"/>
        <end position="627"/>
    </location>
</feature>
<evidence type="ECO:0000256" key="5">
    <source>
        <dbReference type="ARBA" id="ARBA00022801"/>
    </source>
</evidence>
<sequence>MSTKRVLPQLPYGAVYFRKSNPPREDWERDYAVAQEDGMNFNRHWFMWGAIETAPGVFDWADYDRQMDLAAKHGIMTIIAEMITSVPEWAADMYSHAVHVKSDGTPLRTQMGASSATGGFSEGSQGVLCLDCSEVKEAAGRFLTGLVLRYKDHPATAGYDVWNECNYSPHVCHCQYTNEKFRRWLETKYGILQALNQAWNRYSYTSWEQVRSPHQMGPYPECLDWVQFTKDNFYEHMQWRIDLIRSLDDKNIIAAHGIAGSINVMASMGADDWLAASKADVYGFTWVASRKGSEPWKQWHAVDLTRAASRGKTFWHAEAQGGPLWLQPQVVGRPKEDGRVTEPEDIRVWQMISFAGGARGLLFPRWRPLLDGPLFGAFGPYAMDGTRTDRSEMAGSIARWANAAEQRELLESAPLQGEIGILVVPETQIFDYLLNREGKNELYAQAMWGAYQGFFDQGIQPDWVHIDDIAQYRVLYWPYPIMLSQEYAALLGRWVENGGTLISEGCPAYFGDRGKVGTLQPNHHLDVVFGAVEAEVQFMPDIADGIAFDFDGGSGSKVLGGGFRQSYKATSGRSLGQFPDGSTAVVEHTHGKGKTLLIGTFPSIGYYKTHDTANAAFFLKVLDWAEVTPHVRLSDPSLQARLSQNTDGSLFLWIINPGRESIMTNIKLSDMFGLQVADRVYWGTGGYSQEGSTLRAALPGRDAWVIGLRSPVIKQGRG</sequence>
<dbReference type="SUPFAM" id="SSF52317">
    <property type="entry name" value="Class I glutamine amidotransferase-like"/>
    <property type="match status" value="1"/>
</dbReference>
<reference evidence="10 11" key="1">
    <citation type="submission" date="2022-08" db="EMBL/GenBank/DDBJ databases">
        <title>Paenibacillus endoradicis sp. nov., Paenibacillus radicibacter sp. nov and Paenibacillus pararadicis sp. nov., three cold-adapted plant growth-promoting bacteria isolated from root of Larix gmelinii in Great Khingan.</title>
        <authorList>
            <person name="Xue H."/>
        </authorList>
    </citation>
    <scope>NUCLEOTIDE SEQUENCE [LARGE SCALE GENOMIC DNA]</scope>
    <source>
        <strain evidence="10 11">N5-1-1-5</strain>
    </source>
</reference>
<organism evidence="10 11">
    <name type="scientific">Paenibacillus radicis</name>
    <name type="common">ex Xue et al. 2023</name>
    <dbReference type="NCBI Taxonomy" id="2972489"/>
    <lineage>
        <taxon>Bacteria</taxon>
        <taxon>Bacillati</taxon>
        <taxon>Bacillota</taxon>
        <taxon>Bacilli</taxon>
        <taxon>Bacillales</taxon>
        <taxon>Paenibacillaceae</taxon>
        <taxon>Paenibacillus</taxon>
    </lineage>
</organism>
<dbReference type="InterPro" id="IPR003476">
    <property type="entry name" value="Glyco_hydro_42"/>
</dbReference>
<dbReference type="Gene3D" id="3.20.20.80">
    <property type="entry name" value="Glycosidases"/>
    <property type="match status" value="1"/>
</dbReference>
<dbReference type="PANTHER" id="PTHR36447">
    <property type="entry name" value="BETA-GALACTOSIDASE GANA"/>
    <property type="match status" value="1"/>
</dbReference>
<protein>
    <recommendedName>
        <fullName evidence="3">beta-galactosidase</fullName>
        <ecNumber evidence="3">3.2.1.23</ecNumber>
    </recommendedName>
</protein>
<dbReference type="InterPro" id="IPR013529">
    <property type="entry name" value="Glyco_hydro_42_N"/>
</dbReference>
<evidence type="ECO:0000256" key="7">
    <source>
        <dbReference type="ARBA" id="ARBA00023295"/>
    </source>
</evidence>